<evidence type="ECO:0000259" key="2">
    <source>
        <dbReference type="PROSITE" id="PS50222"/>
    </source>
</evidence>
<dbReference type="InterPro" id="IPR039879">
    <property type="entry name" value="EFC10"/>
</dbReference>
<feature type="region of interest" description="Disordered" evidence="1">
    <location>
        <begin position="119"/>
        <end position="139"/>
    </location>
</feature>
<comment type="caution">
    <text evidence="3">The sequence shown here is derived from an EMBL/GenBank/DDBJ whole genome shotgun (WGS) entry which is preliminary data.</text>
</comment>
<dbReference type="InterPro" id="IPR056587">
    <property type="entry name" value="EF_EFCAB10_C"/>
</dbReference>
<gene>
    <name evidence="3" type="ORF">BCR33DRAFT_664210</name>
</gene>
<evidence type="ECO:0000256" key="1">
    <source>
        <dbReference type="SAM" id="MobiDB-lite"/>
    </source>
</evidence>
<reference evidence="3 4" key="1">
    <citation type="submission" date="2016-07" db="EMBL/GenBank/DDBJ databases">
        <title>Pervasive Adenine N6-methylation of Active Genes in Fungi.</title>
        <authorList>
            <consortium name="DOE Joint Genome Institute"/>
            <person name="Mondo S.J."/>
            <person name="Dannebaum R.O."/>
            <person name="Kuo R.C."/>
            <person name="Labutti K."/>
            <person name="Haridas S."/>
            <person name="Kuo A."/>
            <person name="Salamov A."/>
            <person name="Ahrendt S.R."/>
            <person name="Lipzen A."/>
            <person name="Sullivan W."/>
            <person name="Andreopoulos W.B."/>
            <person name="Clum A."/>
            <person name="Lindquist E."/>
            <person name="Daum C."/>
            <person name="Ramamoorthy G.K."/>
            <person name="Gryganskyi A."/>
            <person name="Culley D."/>
            <person name="Magnuson J.K."/>
            <person name="James T.Y."/>
            <person name="O'Malley M.A."/>
            <person name="Stajich J.E."/>
            <person name="Spatafora J.W."/>
            <person name="Visel A."/>
            <person name="Grigoriev I.V."/>
        </authorList>
    </citation>
    <scope>NUCLEOTIDE SEQUENCE [LARGE SCALE GENOMIC DNA]</scope>
    <source>
        <strain evidence="3 4">JEL800</strain>
    </source>
</reference>
<evidence type="ECO:0000313" key="3">
    <source>
        <dbReference type="EMBL" id="ORY36290.1"/>
    </source>
</evidence>
<dbReference type="InterPro" id="IPR011992">
    <property type="entry name" value="EF-hand-dom_pair"/>
</dbReference>
<dbReference type="EMBL" id="MCGO01000056">
    <property type="protein sequence ID" value="ORY36290.1"/>
    <property type="molecule type" value="Genomic_DNA"/>
</dbReference>
<feature type="region of interest" description="Disordered" evidence="1">
    <location>
        <begin position="1"/>
        <end position="22"/>
    </location>
</feature>
<dbReference type="InterPro" id="IPR002048">
    <property type="entry name" value="EF_hand_dom"/>
</dbReference>
<dbReference type="Gene3D" id="1.20.890.10">
    <property type="entry name" value="cAMP-dependent protein kinase regulatory subunit, dimerization-anchoring domain"/>
    <property type="match status" value="1"/>
</dbReference>
<dbReference type="AlphaFoldDB" id="A0A1Y2BNG2"/>
<proteinExistence type="predicted"/>
<dbReference type="OrthoDB" id="10260455at2759"/>
<accession>A0A1Y2BNG2</accession>
<dbReference type="Proteomes" id="UP000193642">
    <property type="component" value="Unassembled WGS sequence"/>
</dbReference>
<dbReference type="SUPFAM" id="SSF47391">
    <property type="entry name" value="Dimerization-anchoring domain of cAMP-dependent PK regulatory subunit"/>
    <property type="match status" value="1"/>
</dbReference>
<protein>
    <recommendedName>
        <fullName evidence="2">EF-hand domain-containing protein</fullName>
    </recommendedName>
</protein>
<feature type="domain" description="EF-hand" evidence="2">
    <location>
        <begin position="81"/>
        <end position="116"/>
    </location>
</feature>
<evidence type="ECO:0000313" key="4">
    <source>
        <dbReference type="Proteomes" id="UP000193642"/>
    </source>
</evidence>
<sequence>MSTTATIPPAGGPSGVANSVPGAGQREAADAYLKKHNIPQTLQQIMTGLLHQRPEDPKKYIIKKLEDAKTAKTRGQAMLVFSRENLVALFKIFDITGKGHITLEQYKAAMADVGVTTYNQTPNGHEKDRINQEDFVDNA</sequence>
<dbReference type="PROSITE" id="PS50222">
    <property type="entry name" value="EF_HAND_2"/>
    <property type="match status" value="1"/>
</dbReference>
<name>A0A1Y2BNG2_9FUNG</name>
<dbReference type="InterPro" id="IPR049760">
    <property type="entry name" value="DD_EFCAB10"/>
</dbReference>
<dbReference type="CDD" id="cd22976">
    <property type="entry name" value="DD_EFCAB10"/>
    <property type="match status" value="1"/>
</dbReference>
<dbReference type="PANTHER" id="PTHR21847:SF1">
    <property type="entry name" value="EF-HAND CALCIUM-BINDING DOMAIN-CONTAINING PROTEIN 10"/>
    <property type="match status" value="1"/>
</dbReference>
<dbReference type="SUPFAM" id="SSF47473">
    <property type="entry name" value="EF-hand"/>
    <property type="match status" value="1"/>
</dbReference>
<dbReference type="GO" id="GO:0005509">
    <property type="term" value="F:calcium ion binding"/>
    <property type="evidence" value="ECO:0007669"/>
    <property type="project" value="InterPro"/>
</dbReference>
<dbReference type="STRING" id="329046.A0A1Y2BNG2"/>
<dbReference type="PANTHER" id="PTHR21847">
    <property type="entry name" value="EF-HAND CALCIUM-BINDING DOMAIN-CONTAINING PROTEIN 10"/>
    <property type="match status" value="1"/>
</dbReference>
<dbReference type="Pfam" id="PF24548">
    <property type="entry name" value="EF_EFCAB10_C"/>
    <property type="match status" value="1"/>
</dbReference>
<keyword evidence="4" id="KW-1185">Reference proteome</keyword>
<organism evidence="3 4">
    <name type="scientific">Rhizoclosmatium globosum</name>
    <dbReference type="NCBI Taxonomy" id="329046"/>
    <lineage>
        <taxon>Eukaryota</taxon>
        <taxon>Fungi</taxon>
        <taxon>Fungi incertae sedis</taxon>
        <taxon>Chytridiomycota</taxon>
        <taxon>Chytridiomycota incertae sedis</taxon>
        <taxon>Chytridiomycetes</taxon>
        <taxon>Chytridiales</taxon>
        <taxon>Chytriomycetaceae</taxon>
        <taxon>Rhizoclosmatium</taxon>
    </lineage>
</organism>